<dbReference type="PANTHER" id="PTHR11019:SF159">
    <property type="entry name" value="TRANSCRIPTIONAL REGULATOR-RELATED"/>
    <property type="match status" value="1"/>
</dbReference>
<feature type="domain" description="HTH araC/xylS-type" evidence="4">
    <location>
        <begin position="169"/>
        <end position="267"/>
    </location>
</feature>
<dbReference type="SMART" id="SM00342">
    <property type="entry name" value="HTH_ARAC"/>
    <property type="match status" value="1"/>
</dbReference>
<comment type="caution">
    <text evidence="5">The sequence shown here is derived from an EMBL/GenBank/DDBJ whole genome shotgun (WGS) entry which is preliminary data.</text>
</comment>
<keyword evidence="1" id="KW-0805">Transcription regulation</keyword>
<evidence type="ECO:0000313" key="6">
    <source>
        <dbReference type="Proteomes" id="UP000315908"/>
    </source>
</evidence>
<dbReference type="EMBL" id="VLKR01000033">
    <property type="protein sequence ID" value="TWI16132.1"/>
    <property type="molecule type" value="Genomic_DNA"/>
</dbReference>
<dbReference type="InterPro" id="IPR020449">
    <property type="entry name" value="Tscrpt_reg_AraC-type_HTH"/>
</dbReference>
<accession>A0A562M8K7</accession>
<dbReference type="SUPFAM" id="SSF51182">
    <property type="entry name" value="RmlC-like cupins"/>
    <property type="match status" value="1"/>
</dbReference>
<dbReference type="InterPro" id="IPR011051">
    <property type="entry name" value="RmlC_Cupin_sf"/>
</dbReference>
<dbReference type="Pfam" id="PF12833">
    <property type="entry name" value="HTH_18"/>
    <property type="match status" value="1"/>
</dbReference>
<dbReference type="PROSITE" id="PS01124">
    <property type="entry name" value="HTH_ARAC_FAMILY_2"/>
    <property type="match status" value="1"/>
</dbReference>
<dbReference type="GO" id="GO:0003700">
    <property type="term" value="F:DNA-binding transcription factor activity"/>
    <property type="evidence" value="ECO:0007669"/>
    <property type="project" value="InterPro"/>
</dbReference>
<gene>
    <name evidence="5" type="ORF">IQ31_04585</name>
</gene>
<protein>
    <submittedName>
        <fullName evidence="5">AraC-like DNA-binding protein</fullName>
    </submittedName>
</protein>
<dbReference type="Gene3D" id="2.60.120.10">
    <property type="entry name" value="Jelly Rolls"/>
    <property type="match status" value="1"/>
</dbReference>
<dbReference type="InterPro" id="IPR003313">
    <property type="entry name" value="AraC-bd"/>
</dbReference>
<proteinExistence type="predicted"/>
<dbReference type="InterPro" id="IPR014710">
    <property type="entry name" value="RmlC-like_jellyroll"/>
</dbReference>
<keyword evidence="2 5" id="KW-0238">DNA-binding</keyword>
<reference evidence="5 6" key="1">
    <citation type="journal article" date="2015" name="Stand. Genomic Sci.">
        <title>Genomic Encyclopedia of Bacterial and Archaeal Type Strains, Phase III: the genomes of soil and plant-associated and newly described type strains.</title>
        <authorList>
            <person name="Whitman W.B."/>
            <person name="Woyke T."/>
            <person name="Klenk H.P."/>
            <person name="Zhou Y."/>
            <person name="Lilburn T.G."/>
            <person name="Beck B.J."/>
            <person name="De Vos P."/>
            <person name="Vandamme P."/>
            <person name="Eisen J.A."/>
            <person name="Garrity G."/>
            <person name="Hugenholtz P."/>
            <person name="Kyrpides N.C."/>
        </authorList>
    </citation>
    <scope>NUCLEOTIDE SEQUENCE [LARGE SCALE GENOMIC DNA]</scope>
    <source>
        <strain evidence="5 6">CGMCC 1.6855</strain>
    </source>
</reference>
<dbReference type="InterPro" id="IPR018060">
    <property type="entry name" value="HTH_AraC"/>
</dbReference>
<dbReference type="PRINTS" id="PR00032">
    <property type="entry name" value="HTHARAC"/>
</dbReference>
<evidence type="ECO:0000256" key="1">
    <source>
        <dbReference type="ARBA" id="ARBA00023015"/>
    </source>
</evidence>
<dbReference type="InterPro" id="IPR018062">
    <property type="entry name" value="HTH_AraC-typ_CS"/>
</dbReference>
<name>A0A562M8K7_9SPHI</name>
<dbReference type="Gene3D" id="1.10.10.60">
    <property type="entry name" value="Homeodomain-like"/>
    <property type="match status" value="2"/>
</dbReference>
<dbReference type="AlphaFoldDB" id="A0A562M8K7"/>
<evidence type="ECO:0000259" key="4">
    <source>
        <dbReference type="PROSITE" id="PS01124"/>
    </source>
</evidence>
<evidence type="ECO:0000256" key="3">
    <source>
        <dbReference type="ARBA" id="ARBA00023163"/>
    </source>
</evidence>
<evidence type="ECO:0000313" key="5">
    <source>
        <dbReference type="EMBL" id="TWI16132.1"/>
    </source>
</evidence>
<dbReference type="PROSITE" id="PS00041">
    <property type="entry name" value="HTH_ARAC_FAMILY_1"/>
    <property type="match status" value="1"/>
</dbReference>
<evidence type="ECO:0000256" key="2">
    <source>
        <dbReference type="ARBA" id="ARBA00023125"/>
    </source>
</evidence>
<sequence>MFVFEIMAIEIEYKYGIDTYVESIFVLRQQIEQRFQMHSHKKAQLLLITGGLAILQTKEKDYYIPINHFIWIPKNFFHNLKFTANNLELINIYFPDEDHYRSPFYAELGIYPVSSLLTEMLKFTKDWQGHYFKGAWEYEFMSALKHMLPHEELPSFNLQLPTTENHKVSPILEFIWNNLHEPLTLHHTSRAFALSERSLTRLFKDILGISVIQYVKMARIIKALHLLADTQLNISSISYSVGFSNNSAFSVAFKQLTNLSPSEYRLMVIK</sequence>
<dbReference type="Pfam" id="PF02311">
    <property type="entry name" value="AraC_binding"/>
    <property type="match status" value="1"/>
</dbReference>
<dbReference type="PANTHER" id="PTHR11019">
    <property type="entry name" value="HTH-TYPE TRANSCRIPTIONAL REGULATOR NIMR"/>
    <property type="match status" value="1"/>
</dbReference>
<dbReference type="Proteomes" id="UP000315908">
    <property type="component" value="Unassembled WGS sequence"/>
</dbReference>
<dbReference type="GO" id="GO:0043565">
    <property type="term" value="F:sequence-specific DNA binding"/>
    <property type="evidence" value="ECO:0007669"/>
    <property type="project" value="InterPro"/>
</dbReference>
<dbReference type="InterPro" id="IPR009057">
    <property type="entry name" value="Homeodomain-like_sf"/>
</dbReference>
<organism evidence="5 6">
    <name type="scientific">Sphingobacterium siyangense</name>
    <dbReference type="NCBI Taxonomy" id="459529"/>
    <lineage>
        <taxon>Bacteria</taxon>
        <taxon>Pseudomonadati</taxon>
        <taxon>Bacteroidota</taxon>
        <taxon>Sphingobacteriia</taxon>
        <taxon>Sphingobacteriales</taxon>
        <taxon>Sphingobacteriaceae</taxon>
        <taxon>Sphingobacterium</taxon>
    </lineage>
</organism>
<dbReference type="SUPFAM" id="SSF46689">
    <property type="entry name" value="Homeodomain-like"/>
    <property type="match status" value="2"/>
</dbReference>
<keyword evidence="3" id="KW-0804">Transcription</keyword>